<dbReference type="STRING" id="351605.Gura_0064"/>
<dbReference type="KEGG" id="gur:Gura_1622"/>
<dbReference type="GO" id="GO:0005524">
    <property type="term" value="F:ATP binding"/>
    <property type="evidence" value="ECO:0007669"/>
    <property type="project" value="UniProtKB-KW"/>
</dbReference>
<dbReference type="EMBL" id="CP000698">
    <property type="protein sequence ID" value="ABQ25817.1"/>
    <property type="molecule type" value="Genomic_DNA"/>
</dbReference>
<sequence>MQCEGEKAGRLDRRLKELHLPTVRRCYQDEAINARRDNWDYETYLYELAERECEDRQNNRIARLLRESKLPLEKSLKAFDRKRLPRKVDAQLNLLLKGDFLEHRENVLAFGNPGSGKTHLVCAIAQELIYQGRQIRFIPCNLLVQELLIAKRDLKLARVLKQYAKYEALIIDDIGYVQQSREEMEVLFTLLADRYERSSIMITSNLPFSKWEQIFKDPMTTAAAIDRLVHHSVILELNLSSYRLEQSQKSKETVAVQSAQAEPQEQNTAG</sequence>
<gene>
    <name evidence="5" type="ordered locus">Gura_0064</name>
    <name evidence="6" type="ordered locus">Gura_1622</name>
</gene>
<dbReference type="SMART" id="SM00382">
    <property type="entry name" value="AAA"/>
    <property type="match status" value="1"/>
</dbReference>
<dbReference type="InterPro" id="IPR047661">
    <property type="entry name" value="IstB"/>
</dbReference>
<dbReference type="EMBL" id="CP000698">
    <property type="protein sequence ID" value="ABQ24282.1"/>
    <property type="molecule type" value="Genomic_DNA"/>
</dbReference>
<accession>A5GDR9</accession>
<proteinExistence type="inferred from homology"/>
<dbReference type="InterPro" id="IPR028350">
    <property type="entry name" value="DNAC/IstB-like"/>
</dbReference>
<evidence type="ECO:0000256" key="1">
    <source>
        <dbReference type="ARBA" id="ARBA00008059"/>
    </source>
</evidence>
<keyword evidence="3 5" id="KW-0067">ATP-binding</keyword>
<evidence type="ECO:0000313" key="6">
    <source>
        <dbReference type="EMBL" id="ABQ25817.1"/>
    </source>
</evidence>
<reference evidence="5 7" key="1">
    <citation type="submission" date="2007-05" db="EMBL/GenBank/DDBJ databases">
        <title>Complete sequence of Geobacter uraniireducens Rf4.</title>
        <authorList>
            <consortium name="US DOE Joint Genome Institute"/>
            <person name="Copeland A."/>
            <person name="Lucas S."/>
            <person name="Lapidus A."/>
            <person name="Barry K."/>
            <person name="Detter J.C."/>
            <person name="Glavina del Rio T."/>
            <person name="Hammon N."/>
            <person name="Israni S."/>
            <person name="Dalin E."/>
            <person name="Tice H."/>
            <person name="Pitluck S."/>
            <person name="Chertkov O."/>
            <person name="Brettin T."/>
            <person name="Bruce D."/>
            <person name="Han C."/>
            <person name="Schmutz J."/>
            <person name="Larimer F."/>
            <person name="Land M."/>
            <person name="Hauser L."/>
            <person name="Kyrpides N."/>
            <person name="Mikhailova N."/>
            <person name="Shelobolina E."/>
            <person name="Aklujkar M."/>
            <person name="Lovley D."/>
            <person name="Richardson P."/>
        </authorList>
    </citation>
    <scope>NUCLEOTIDE SEQUENCE [LARGE SCALE GENOMIC DNA]</scope>
    <source>
        <strain evidence="7">ATCC BAA-1134 / JCM 13001 / Rf4</strain>
        <strain evidence="5 7">Rf4</strain>
    </source>
</reference>
<dbReference type="Pfam" id="PF01695">
    <property type="entry name" value="IstB_IS21"/>
    <property type="match status" value="1"/>
</dbReference>
<protein>
    <submittedName>
        <fullName evidence="5">IstB domain protein ATP-binding protein</fullName>
    </submittedName>
</protein>
<evidence type="ECO:0000256" key="3">
    <source>
        <dbReference type="ARBA" id="ARBA00022840"/>
    </source>
</evidence>
<evidence type="ECO:0000256" key="2">
    <source>
        <dbReference type="ARBA" id="ARBA00022741"/>
    </source>
</evidence>
<comment type="similarity">
    <text evidence="1">Belongs to the IS21/IS1162 putative ATP-binding protein family.</text>
</comment>
<evidence type="ECO:0000259" key="4">
    <source>
        <dbReference type="SMART" id="SM00382"/>
    </source>
</evidence>
<dbReference type="InterPro" id="IPR027417">
    <property type="entry name" value="P-loop_NTPase"/>
</dbReference>
<dbReference type="SUPFAM" id="SSF52540">
    <property type="entry name" value="P-loop containing nucleoside triphosphate hydrolases"/>
    <property type="match status" value="1"/>
</dbReference>
<dbReference type="NCBIfam" id="NF038214">
    <property type="entry name" value="IS21_help_AAA"/>
    <property type="match status" value="1"/>
</dbReference>
<dbReference type="RefSeq" id="WP_011937011.1">
    <property type="nucleotide sequence ID" value="NC_009483.1"/>
</dbReference>
<organism evidence="5 7">
    <name type="scientific">Geotalea uraniireducens (strain Rf4)</name>
    <name type="common">Geobacter uraniireducens</name>
    <dbReference type="NCBI Taxonomy" id="351605"/>
    <lineage>
        <taxon>Bacteria</taxon>
        <taxon>Pseudomonadati</taxon>
        <taxon>Thermodesulfobacteriota</taxon>
        <taxon>Desulfuromonadia</taxon>
        <taxon>Geobacterales</taxon>
        <taxon>Geobacteraceae</taxon>
        <taxon>Geotalea</taxon>
    </lineage>
</organism>
<name>A5GDR9_GEOUR</name>
<dbReference type="Gene3D" id="3.40.50.300">
    <property type="entry name" value="P-loop containing nucleotide triphosphate hydrolases"/>
    <property type="match status" value="1"/>
</dbReference>
<dbReference type="OrthoDB" id="8150723at2"/>
<keyword evidence="2" id="KW-0547">Nucleotide-binding</keyword>
<dbReference type="AlphaFoldDB" id="A5GDR9"/>
<dbReference type="InterPro" id="IPR002611">
    <property type="entry name" value="IstB_ATP-bd"/>
</dbReference>
<dbReference type="KEGG" id="gur:Gura_0064"/>
<dbReference type="PIRSF" id="PIRSF003073">
    <property type="entry name" value="DNAC_TnpB_IstB"/>
    <property type="match status" value="1"/>
</dbReference>
<dbReference type="CDD" id="cd00009">
    <property type="entry name" value="AAA"/>
    <property type="match status" value="1"/>
</dbReference>
<dbReference type="InterPro" id="IPR003593">
    <property type="entry name" value="AAA+_ATPase"/>
</dbReference>
<dbReference type="HOGENOM" id="CLU_062999_1_1_7"/>
<dbReference type="PANTHER" id="PTHR30050:SF4">
    <property type="entry name" value="ATP-BINDING PROTEIN RV3427C IN INSERTION SEQUENCE-RELATED"/>
    <property type="match status" value="1"/>
</dbReference>
<dbReference type="PANTHER" id="PTHR30050">
    <property type="entry name" value="CHROMOSOMAL REPLICATION INITIATOR PROTEIN DNAA"/>
    <property type="match status" value="1"/>
</dbReference>
<evidence type="ECO:0000313" key="7">
    <source>
        <dbReference type="Proteomes" id="UP000006695"/>
    </source>
</evidence>
<dbReference type="GO" id="GO:0006260">
    <property type="term" value="P:DNA replication"/>
    <property type="evidence" value="ECO:0007669"/>
    <property type="project" value="TreeGrafter"/>
</dbReference>
<dbReference type="Proteomes" id="UP000006695">
    <property type="component" value="Chromosome"/>
</dbReference>
<feature type="domain" description="AAA+ ATPase" evidence="4">
    <location>
        <begin position="103"/>
        <end position="235"/>
    </location>
</feature>
<evidence type="ECO:0000313" key="5">
    <source>
        <dbReference type="EMBL" id="ABQ24282.1"/>
    </source>
</evidence>
<keyword evidence="7" id="KW-1185">Reference proteome</keyword>